<dbReference type="Pfam" id="PF12833">
    <property type="entry name" value="HTH_18"/>
    <property type="match status" value="1"/>
</dbReference>
<dbReference type="SMART" id="SM00342">
    <property type="entry name" value="HTH_ARAC"/>
    <property type="match status" value="1"/>
</dbReference>
<gene>
    <name evidence="5" type="ORF">ACFPN2_35495</name>
</gene>
<dbReference type="InterPro" id="IPR032687">
    <property type="entry name" value="AraC-type_N"/>
</dbReference>
<dbReference type="EMBL" id="JBHSDU010000015">
    <property type="protein sequence ID" value="MFC4314425.1"/>
    <property type="molecule type" value="Genomic_DNA"/>
</dbReference>
<evidence type="ECO:0000256" key="2">
    <source>
        <dbReference type="ARBA" id="ARBA00023125"/>
    </source>
</evidence>
<dbReference type="Pfam" id="PF12625">
    <property type="entry name" value="Arabinose_bd"/>
    <property type="match status" value="1"/>
</dbReference>
<evidence type="ECO:0000313" key="5">
    <source>
        <dbReference type="EMBL" id="MFC4314425.1"/>
    </source>
</evidence>
<keyword evidence="2" id="KW-0238">DNA-binding</keyword>
<accession>A0ABV8T503</accession>
<feature type="domain" description="HTH araC/xylS-type" evidence="4">
    <location>
        <begin position="230"/>
        <end position="327"/>
    </location>
</feature>
<dbReference type="Proteomes" id="UP001595904">
    <property type="component" value="Unassembled WGS sequence"/>
</dbReference>
<dbReference type="InterPro" id="IPR009057">
    <property type="entry name" value="Homeodomain-like_sf"/>
</dbReference>
<protein>
    <submittedName>
        <fullName evidence="5">AraC family transcriptional regulator ligand-binding domain-containing protein</fullName>
    </submittedName>
</protein>
<dbReference type="RefSeq" id="WP_380605592.1">
    <property type="nucleotide sequence ID" value="NZ_JBHSDU010000015.1"/>
</dbReference>
<keyword evidence="1" id="KW-0805">Transcription regulation</keyword>
<evidence type="ECO:0000256" key="1">
    <source>
        <dbReference type="ARBA" id="ARBA00023015"/>
    </source>
</evidence>
<dbReference type="SUPFAM" id="SSF46689">
    <property type="entry name" value="Homeodomain-like"/>
    <property type="match status" value="1"/>
</dbReference>
<keyword evidence="3" id="KW-0804">Transcription</keyword>
<dbReference type="Gene3D" id="1.10.10.60">
    <property type="entry name" value="Homeodomain-like"/>
    <property type="match status" value="1"/>
</dbReference>
<evidence type="ECO:0000313" key="6">
    <source>
        <dbReference type="Proteomes" id="UP001595904"/>
    </source>
</evidence>
<name>A0ABV8T503_9GAMM</name>
<dbReference type="InterPro" id="IPR018060">
    <property type="entry name" value="HTH_AraC"/>
</dbReference>
<dbReference type="PROSITE" id="PS01124">
    <property type="entry name" value="HTH_ARAC_FAMILY_2"/>
    <property type="match status" value="1"/>
</dbReference>
<reference evidence="6" key="1">
    <citation type="journal article" date="2019" name="Int. J. Syst. Evol. Microbiol.">
        <title>The Global Catalogue of Microorganisms (GCM) 10K type strain sequencing project: providing services to taxonomists for standard genome sequencing and annotation.</title>
        <authorList>
            <consortium name="The Broad Institute Genomics Platform"/>
            <consortium name="The Broad Institute Genome Sequencing Center for Infectious Disease"/>
            <person name="Wu L."/>
            <person name="Ma J."/>
        </authorList>
    </citation>
    <scope>NUCLEOTIDE SEQUENCE [LARGE SCALE GENOMIC DNA]</scope>
    <source>
        <strain evidence="6">CGMCC 1.10759</strain>
    </source>
</reference>
<evidence type="ECO:0000259" key="4">
    <source>
        <dbReference type="PROSITE" id="PS01124"/>
    </source>
</evidence>
<dbReference type="PANTHER" id="PTHR47894">
    <property type="entry name" value="HTH-TYPE TRANSCRIPTIONAL REGULATOR GADX"/>
    <property type="match status" value="1"/>
</dbReference>
<keyword evidence="6" id="KW-1185">Reference proteome</keyword>
<organism evidence="5 6">
    <name type="scientific">Steroidobacter flavus</name>
    <dbReference type="NCBI Taxonomy" id="1842136"/>
    <lineage>
        <taxon>Bacteria</taxon>
        <taxon>Pseudomonadati</taxon>
        <taxon>Pseudomonadota</taxon>
        <taxon>Gammaproteobacteria</taxon>
        <taxon>Steroidobacterales</taxon>
        <taxon>Steroidobacteraceae</taxon>
        <taxon>Steroidobacter</taxon>
    </lineage>
</organism>
<proteinExistence type="predicted"/>
<dbReference type="PANTHER" id="PTHR47894:SF1">
    <property type="entry name" value="HTH-TYPE TRANSCRIPTIONAL REGULATOR VQSM"/>
    <property type="match status" value="1"/>
</dbReference>
<evidence type="ECO:0000256" key="3">
    <source>
        <dbReference type="ARBA" id="ARBA00023163"/>
    </source>
</evidence>
<comment type="caution">
    <text evidence="5">The sequence shown here is derived from an EMBL/GenBank/DDBJ whole genome shotgun (WGS) entry which is preliminary data.</text>
</comment>
<sequence>MFRPSKLRTHLLQAQQAGYCPDEILDGSGISWREIESLQPLDLDTIATLFDYLARRTPPGFAIRAGYESKVRNYGIVGFATMSMPTLRHAFDYWSRYYLVSGDPIITSVSEHGDEWRMDFRPRCRMSTAAQHFCVETSIAALEPVIEELTDSPPGTLGIDFSSERPATKGAYGIFRTRNLRFNQESTAYYGKRRDLDRPIPSSDADVSEMFLRQCDEFLAELTSTRSTCERLEDLMRASVGSIPSLEEMASALGTSIRSLQRELSAAGIGYQELVKRYRIRHAKLLLREKRPNVKEIAYMLGFKDAGSFRRAFREWTGESVGTWQRSMSARSQSSPAERNQVRVS</sequence>